<sequence length="89" mass="9998">MARPGVLVLLLLILVCMCDAFILCPKFPKCCRTRSCGIFCPSCSEAKFFVNGVRKVALSPPRCGLLFILEDPYLYHKDLAVYPHPYVCL</sequence>
<evidence type="ECO:0000256" key="1">
    <source>
        <dbReference type="SAM" id="SignalP"/>
    </source>
</evidence>
<dbReference type="EMBL" id="VSRR010006094">
    <property type="protein sequence ID" value="MPC44041.1"/>
    <property type="molecule type" value="Genomic_DNA"/>
</dbReference>
<keyword evidence="1" id="KW-0732">Signal</keyword>
<proteinExistence type="predicted"/>
<dbReference type="AlphaFoldDB" id="A0A5B7FA18"/>
<feature type="signal peptide" evidence="1">
    <location>
        <begin position="1"/>
        <end position="20"/>
    </location>
</feature>
<accession>A0A5B7FA18</accession>
<protein>
    <submittedName>
        <fullName evidence="2">Uncharacterized protein</fullName>
    </submittedName>
</protein>
<feature type="chain" id="PRO_5022661893" evidence="1">
    <location>
        <begin position="21"/>
        <end position="89"/>
    </location>
</feature>
<evidence type="ECO:0000313" key="3">
    <source>
        <dbReference type="Proteomes" id="UP000324222"/>
    </source>
</evidence>
<keyword evidence="3" id="KW-1185">Reference proteome</keyword>
<reference evidence="2 3" key="1">
    <citation type="submission" date="2019-05" db="EMBL/GenBank/DDBJ databases">
        <title>Another draft genome of Portunus trituberculatus and its Hox gene families provides insights of decapod evolution.</title>
        <authorList>
            <person name="Jeong J.-H."/>
            <person name="Song I."/>
            <person name="Kim S."/>
            <person name="Choi T."/>
            <person name="Kim D."/>
            <person name="Ryu S."/>
            <person name="Kim W."/>
        </authorList>
    </citation>
    <scope>NUCLEOTIDE SEQUENCE [LARGE SCALE GENOMIC DNA]</scope>
    <source>
        <tissue evidence="2">Muscle</tissue>
    </source>
</reference>
<organism evidence="2 3">
    <name type="scientific">Portunus trituberculatus</name>
    <name type="common">Swimming crab</name>
    <name type="synonym">Neptunus trituberculatus</name>
    <dbReference type="NCBI Taxonomy" id="210409"/>
    <lineage>
        <taxon>Eukaryota</taxon>
        <taxon>Metazoa</taxon>
        <taxon>Ecdysozoa</taxon>
        <taxon>Arthropoda</taxon>
        <taxon>Crustacea</taxon>
        <taxon>Multicrustacea</taxon>
        <taxon>Malacostraca</taxon>
        <taxon>Eumalacostraca</taxon>
        <taxon>Eucarida</taxon>
        <taxon>Decapoda</taxon>
        <taxon>Pleocyemata</taxon>
        <taxon>Brachyura</taxon>
        <taxon>Eubrachyura</taxon>
        <taxon>Portunoidea</taxon>
        <taxon>Portunidae</taxon>
        <taxon>Portuninae</taxon>
        <taxon>Portunus</taxon>
    </lineage>
</organism>
<gene>
    <name evidence="2" type="ORF">E2C01_037700</name>
</gene>
<comment type="caution">
    <text evidence="2">The sequence shown here is derived from an EMBL/GenBank/DDBJ whole genome shotgun (WGS) entry which is preliminary data.</text>
</comment>
<name>A0A5B7FA18_PORTR</name>
<dbReference type="Proteomes" id="UP000324222">
    <property type="component" value="Unassembled WGS sequence"/>
</dbReference>
<evidence type="ECO:0000313" key="2">
    <source>
        <dbReference type="EMBL" id="MPC44041.1"/>
    </source>
</evidence>